<evidence type="ECO:0000256" key="1">
    <source>
        <dbReference type="SAM" id="MobiDB-lite"/>
    </source>
</evidence>
<organism evidence="2 3">
    <name type="scientific">Mycena albidolilacea</name>
    <dbReference type="NCBI Taxonomy" id="1033008"/>
    <lineage>
        <taxon>Eukaryota</taxon>
        <taxon>Fungi</taxon>
        <taxon>Dikarya</taxon>
        <taxon>Basidiomycota</taxon>
        <taxon>Agaricomycotina</taxon>
        <taxon>Agaricomycetes</taxon>
        <taxon>Agaricomycetidae</taxon>
        <taxon>Agaricales</taxon>
        <taxon>Marasmiineae</taxon>
        <taxon>Mycenaceae</taxon>
        <taxon>Mycena</taxon>
    </lineage>
</organism>
<name>A0AAD7ENU9_9AGAR</name>
<evidence type="ECO:0000313" key="3">
    <source>
        <dbReference type="Proteomes" id="UP001218218"/>
    </source>
</evidence>
<protein>
    <submittedName>
        <fullName evidence="2">Uncharacterized protein</fullName>
    </submittedName>
</protein>
<evidence type="ECO:0000313" key="2">
    <source>
        <dbReference type="EMBL" id="KAJ7339144.1"/>
    </source>
</evidence>
<sequence>MWPPARSHQLSPSASAWIPPPSPALLSTILCVEDANSSIRRPTSATSSIQHSPPASSTPASLRTCSPSPALLLRPAFLLPSTSSPPLPHASLLLYLHPVRLSLLSRSTLPFLLDLNLPLHTIPRPPTSSSQSISALFLLASPHLLLNTSQ</sequence>
<gene>
    <name evidence="2" type="ORF">DFH08DRAFT_876198</name>
</gene>
<dbReference type="EMBL" id="JARIHO010000028">
    <property type="protein sequence ID" value="KAJ7339144.1"/>
    <property type="molecule type" value="Genomic_DNA"/>
</dbReference>
<accession>A0AAD7ENU9</accession>
<keyword evidence="3" id="KW-1185">Reference proteome</keyword>
<dbReference type="AlphaFoldDB" id="A0AAD7ENU9"/>
<reference evidence="2" key="1">
    <citation type="submission" date="2023-03" db="EMBL/GenBank/DDBJ databases">
        <title>Massive genome expansion in bonnet fungi (Mycena s.s.) driven by repeated elements and novel gene families across ecological guilds.</title>
        <authorList>
            <consortium name="Lawrence Berkeley National Laboratory"/>
            <person name="Harder C.B."/>
            <person name="Miyauchi S."/>
            <person name="Viragh M."/>
            <person name="Kuo A."/>
            <person name="Thoen E."/>
            <person name="Andreopoulos B."/>
            <person name="Lu D."/>
            <person name="Skrede I."/>
            <person name="Drula E."/>
            <person name="Henrissat B."/>
            <person name="Morin E."/>
            <person name="Kohler A."/>
            <person name="Barry K."/>
            <person name="LaButti K."/>
            <person name="Morin E."/>
            <person name="Salamov A."/>
            <person name="Lipzen A."/>
            <person name="Mereny Z."/>
            <person name="Hegedus B."/>
            <person name="Baldrian P."/>
            <person name="Stursova M."/>
            <person name="Weitz H."/>
            <person name="Taylor A."/>
            <person name="Grigoriev I.V."/>
            <person name="Nagy L.G."/>
            <person name="Martin F."/>
            <person name="Kauserud H."/>
        </authorList>
    </citation>
    <scope>NUCLEOTIDE SEQUENCE</scope>
    <source>
        <strain evidence="2">CBHHK002</strain>
    </source>
</reference>
<feature type="region of interest" description="Disordered" evidence="1">
    <location>
        <begin position="41"/>
        <end position="63"/>
    </location>
</feature>
<dbReference type="Proteomes" id="UP001218218">
    <property type="component" value="Unassembled WGS sequence"/>
</dbReference>
<comment type="caution">
    <text evidence="2">The sequence shown here is derived from an EMBL/GenBank/DDBJ whole genome shotgun (WGS) entry which is preliminary data.</text>
</comment>
<proteinExistence type="predicted"/>